<protein>
    <submittedName>
        <fullName evidence="4">DNA polymerase III</fullName>
    </submittedName>
</protein>
<dbReference type="RefSeq" id="WP_086632332.1">
    <property type="nucleotide sequence ID" value="NZ_JOPB01000007.1"/>
</dbReference>
<comment type="similarity">
    <text evidence="1">Belongs to the DprA/Smf family.</text>
</comment>
<evidence type="ECO:0000313" key="5">
    <source>
        <dbReference type="Proteomes" id="UP000194946"/>
    </source>
</evidence>
<feature type="domain" description="Smf/DprA SLOG" evidence="2">
    <location>
        <begin position="83"/>
        <end position="290"/>
    </location>
</feature>
<dbReference type="AlphaFoldDB" id="A0A251ZU84"/>
<dbReference type="Proteomes" id="UP000194946">
    <property type="component" value="Unassembled WGS sequence"/>
</dbReference>
<gene>
    <name evidence="4" type="ORF">HK18_09205</name>
</gene>
<reference evidence="5" key="1">
    <citation type="submission" date="2014-06" db="EMBL/GenBank/DDBJ databases">
        <authorList>
            <person name="Winans N.J."/>
            <person name="Newell P.D."/>
            <person name="Douglas A.E."/>
        </authorList>
    </citation>
    <scope>NUCLEOTIDE SEQUENCE [LARGE SCALE GENOMIC DNA]</scope>
    <source>
        <strain evidence="5">DmL_052</strain>
    </source>
</reference>
<comment type="caution">
    <text evidence="4">The sequence shown here is derived from an EMBL/GenBank/DDBJ whole genome shotgun (WGS) entry which is preliminary data.</text>
</comment>
<evidence type="ECO:0000259" key="3">
    <source>
        <dbReference type="Pfam" id="PF17782"/>
    </source>
</evidence>
<dbReference type="Pfam" id="PF17782">
    <property type="entry name" value="WHD_DprA"/>
    <property type="match status" value="1"/>
</dbReference>
<dbReference type="PANTHER" id="PTHR43022">
    <property type="entry name" value="PROTEIN SMF"/>
    <property type="match status" value="1"/>
</dbReference>
<dbReference type="InterPro" id="IPR003488">
    <property type="entry name" value="DprA"/>
</dbReference>
<sequence>MNNNSSNTIPIPKLASYLRLARTDGIGAVRFHQLLKRYHTPEAALEALPSIQRNKKTAISFSPPPLSVIIEEIEKTHSYGGQFILHGFNDYPELLAQLDDAPPILTILGSAKLLHRQNVAIVGARNASMHGLKISESLAADLAAHSIGVTSGLARGIDQAAHKGALYTGFTIAAIACGIDIVYPSEHQKLQKEIAEKGVIVSEYPLGASPQATHFPRRNRLIAGLCHGCVVIEAALNSGSLITSKLALSYNKPIFAVPGSPLDPRCKGSNNLLRMGATLTENALDILPELSVLTAKKKTAFKPDLFAELDYAVKTTNTQTEAEAEAETQTNPTMIESEILALLSTTPTPIDLIIRHLSYSATETLGALTLLEISNQIIFQHNGYILTP</sequence>
<dbReference type="PANTHER" id="PTHR43022:SF1">
    <property type="entry name" value="PROTEIN SMF"/>
    <property type="match status" value="1"/>
</dbReference>
<dbReference type="GO" id="GO:0009294">
    <property type="term" value="P:DNA-mediated transformation"/>
    <property type="evidence" value="ECO:0007669"/>
    <property type="project" value="InterPro"/>
</dbReference>
<dbReference type="InterPro" id="IPR036388">
    <property type="entry name" value="WH-like_DNA-bd_sf"/>
</dbReference>
<keyword evidence="5" id="KW-1185">Reference proteome</keyword>
<dbReference type="Gene3D" id="3.40.50.450">
    <property type="match status" value="1"/>
</dbReference>
<dbReference type="Gene3D" id="1.10.10.10">
    <property type="entry name" value="Winged helix-like DNA-binding domain superfamily/Winged helix DNA-binding domain"/>
    <property type="match status" value="1"/>
</dbReference>
<proteinExistence type="inferred from homology"/>
<name>A0A251ZU84_9PROT</name>
<dbReference type="Pfam" id="PF21102">
    <property type="entry name" value="DprA_N"/>
    <property type="match status" value="1"/>
</dbReference>
<dbReference type="InterPro" id="IPR041614">
    <property type="entry name" value="DprA_WH"/>
</dbReference>
<accession>A0A251ZU84</accession>
<evidence type="ECO:0000259" key="2">
    <source>
        <dbReference type="Pfam" id="PF02481"/>
    </source>
</evidence>
<dbReference type="NCBIfam" id="TIGR00732">
    <property type="entry name" value="dprA"/>
    <property type="match status" value="1"/>
</dbReference>
<dbReference type="InterPro" id="IPR057666">
    <property type="entry name" value="DrpA_SLOG"/>
</dbReference>
<evidence type="ECO:0000313" key="4">
    <source>
        <dbReference type="EMBL" id="OUI78215.1"/>
    </source>
</evidence>
<evidence type="ECO:0000256" key="1">
    <source>
        <dbReference type="ARBA" id="ARBA00006525"/>
    </source>
</evidence>
<organism evidence="4 5">
    <name type="scientific">Commensalibacter intestini</name>
    <dbReference type="NCBI Taxonomy" id="479936"/>
    <lineage>
        <taxon>Bacteria</taxon>
        <taxon>Pseudomonadati</taxon>
        <taxon>Pseudomonadota</taxon>
        <taxon>Alphaproteobacteria</taxon>
        <taxon>Acetobacterales</taxon>
        <taxon>Acetobacteraceae</taxon>
    </lineage>
</organism>
<dbReference type="EMBL" id="JOPB01000007">
    <property type="protein sequence ID" value="OUI78215.1"/>
    <property type="molecule type" value="Genomic_DNA"/>
</dbReference>
<dbReference type="SUPFAM" id="SSF102405">
    <property type="entry name" value="MCP/YpsA-like"/>
    <property type="match status" value="1"/>
</dbReference>
<feature type="domain" description="DprA winged helix" evidence="3">
    <location>
        <begin position="325"/>
        <end position="377"/>
    </location>
</feature>
<dbReference type="Pfam" id="PF02481">
    <property type="entry name" value="DNA_processg_A"/>
    <property type="match status" value="1"/>
</dbReference>